<feature type="transmembrane region" description="Helical" evidence="2">
    <location>
        <begin position="29"/>
        <end position="62"/>
    </location>
</feature>
<name>A0ABZ1ITH6_9ACTN</name>
<proteinExistence type="predicted"/>
<keyword evidence="2" id="KW-0812">Transmembrane</keyword>
<evidence type="ECO:0000256" key="2">
    <source>
        <dbReference type="SAM" id="Phobius"/>
    </source>
</evidence>
<sequence>MVAHGGPETGDESHEPDAAERDGKKARRWVWATLGCTTGALGCVVAVAVVVWVAVVAVGLFVAVASN</sequence>
<keyword evidence="4" id="KW-1185">Reference proteome</keyword>
<gene>
    <name evidence="3" type="ORF">OHU27_14815</name>
</gene>
<accession>A0ABZ1ITH6</accession>
<feature type="region of interest" description="Disordered" evidence="1">
    <location>
        <begin position="1"/>
        <end position="24"/>
    </location>
</feature>
<reference evidence="3 4" key="1">
    <citation type="submission" date="2022-10" db="EMBL/GenBank/DDBJ databases">
        <title>The complete genomes of actinobacterial strains from the NBC collection.</title>
        <authorList>
            <person name="Joergensen T.S."/>
            <person name="Alvarez Arevalo M."/>
            <person name="Sterndorff E.B."/>
            <person name="Faurdal D."/>
            <person name="Vuksanovic O."/>
            <person name="Mourched A.-S."/>
            <person name="Charusanti P."/>
            <person name="Shaw S."/>
            <person name="Blin K."/>
            <person name="Weber T."/>
        </authorList>
    </citation>
    <scope>NUCLEOTIDE SEQUENCE [LARGE SCALE GENOMIC DNA]</scope>
    <source>
        <strain evidence="3 4">NBC_00206</strain>
    </source>
</reference>
<dbReference type="RefSeq" id="WP_055623557.1">
    <property type="nucleotide sequence ID" value="NZ_CP108125.1"/>
</dbReference>
<dbReference type="EMBL" id="CP108125">
    <property type="protein sequence ID" value="WTO83622.1"/>
    <property type="molecule type" value="Genomic_DNA"/>
</dbReference>
<evidence type="ECO:0000313" key="4">
    <source>
        <dbReference type="Proteomes" id="UP001622690"/>
    </source>
</evidence>
<evidence type="ECO:0000313" key="3">
    <source>
        <dbReference type="EMBL" id="WTO83622.1"/>
    </source>
</evidence>
<organism evidence="3 4">
    <name type="scientific">Streptomyces nigra</name>
    <dbReference type="NCBI Taxonomy" id="1827580"/>
    <lineage>
        <taxon>Bacteria</taxon>
        <taxon>Bacillati</taxon>
        <taxon>Actinomycetota</taxon>
        <taxon>Actinomycetes</taxon>
        <taxon>Kitasatosporales</taxon>
        <taxon>Streptomycetaceae</taxon>
        <taxon>Streptomyces</taxon>
    </lineage>
</organism>
<dbReference type="Proteomes" id="UP001622690">
    <property type="component" value="Chromosome"/>
</dbReference>
<keyword evidence="2" id="KW-0472">Membrane</keyword>
<feature type="compositionally biased region" description="Basic and acidic residues" evidence="1">
    <location>
        <begin position="11"/>
        <end position="23"/>
    </location>
</feature>
<keyword evidence="2" id="KW-1133">Transmembrane helix</keyword>
<evidence type="ECO:0000256" key="1">
    <source>
        <dbReference type="SAM" id="MobiDB-lite"/>
    </source>
</evidence>
<protein>
    <submittedName>
        <fullName evidence="3">Uncharacterized protein</fullName>
    </submittedName>
</protein>